<dbReference type="Proteomes" id="UP001153076">
    <property type="component" value="Unassembled WGS sequence"/>
</dbReference>
<keyword evidence="2" id="KW-1185">Reference proteome</keyword>
<organism evidence="1 2">
    <name type="scientific">Carnegiea gigantea</name>
    <dbReference type="NCBI Taxonomy" id="171969"/>
    <lineage>
        <taxon>Eukaryota</taxon>
        <taxon>Viridiplantae</taxon>
        <taxon>Streptophyta</taxon>
        <taxon>Embryophyta</taxon>
        <taxon>Tracheophyta</taxon>
        <taxon>Spermatophyta</taxon>
        <taxon>Magnoliopsida</taxon>
        <taxon>eudicotyledons</taxon>
        <taxon>Gunneridae</taxon>
        <taxon>Pentapetalae</taxon>
        <taxon>Caryophyllales</taxon>
        <taxon>Cactineae</taxon>
        <taxon>Cactaceae</taxon>
        <taxon>Cactoideae</taxon>
        <taxon>Echinocereeae</taxon>
        <taxon>Carnegiea</taxon>
    </lineage>
</organism>
<accession>A0A9Q1JR89</accession>
<dbReference type="AlphaFoldDB" id="A0A9Q1JR89"/>
<evidence type="ECO:0008006" key="3">
    <source>
        <dbReference type="Google" id="ProtNLM"/>
    </source>
</evidence>
<gene>
    <name evidence="1" type="ORF">Cgig2_015711</name>
</gene>
<evidence type="ECO:0000313" key="1">
    <source>
        <dbReference type="EMBL" id="KAJ8429422.1"/>
    </source>
</evidence>
<proteinExistence type="predicted"/>
<evidence type="ECO:0000313" key="2">
    <source>
        <dbReference type="Proteomes" id="UP001153076"/>
    </source>
</evidence>
<protein>
    <recommendedName>
        <fullName evidence="3">CCHC-type domain-containing protein</fullName>
    </recommendedName>
</protein>
<dbReference type="OrthoDB" id="5544992at2759"/>
<dbReference type="EMBL" id="JAKOGI010000895">
    <property type="protein sequence ID" value="KAJ8429422.1"/>
    <property type="molecule type" value="Genomic_DNA"/>
</dbReference>
<reference evidence="1" key="1">
    <citation type="submission" date="2022-04" db="EMBL/GenBank/DDBJ databases">
        <title>Carnegiea gigantea Genome sequencing and assembly v2.</title>
        <authorList>
            <person name="Copetti D."/>
            <person name="Sanderson M.J."/>
            <person name="Burquez A."/>
            <person name="Wojciechowski M.F."/>
        </authorList>
    </citation>
    <scope>NUCLEOTIDE SEQUENCE</scope>
    <source>
        <strain evidence="1">SGP5-SGP5p</strain>
        <tissue evidence="1">Aerial part</tissue>
    </source>
</reference>
<comment type="caution">
    <text evidence="1">The sequence shown here is derived from an EMBL/GenBank/DDBJ whole genome shotgun (WGS) entry which is preliminary data.</text>
</comment>
<name>A0A9Q1JR89_9CARY</name>
<sequence length="225" mass="25454">MKYVWEELDAIIDLPKITNMTDEVAALLRSLGETQREVLEDFRPYYESSTLMSKGGMVKGSDEKCIHCGNKGHDKEKCWLVIGYPSWNPKSKKFPQKKNYKEGLKSPRLGKIKADANQRTAAHVEGIKARRAGSIEQLLKLPPQSSKAEAKSEEDFEDFAALNAFTHGTQHEEIPSWHRIRTPIPPVFRVQLNELTRPGSRPGGRPCHPTIQANIFVGSYNFPPR</sequence>